<dbReference type="RefSeq" id="WP_190462674.1">
    <property type="nucleotide sequence ID" value="NZ_JACJPW010000008.1"/>
</dbReference>
<comment type="caution">
    <text evidence="4">The sequence shown here is derived from an EMBL/GenBank/DDBJ whole genome shotgun (WGS) entry which is preliminary data.</text>
</comment>
<dbReference type="EMBL" id="JACJPW010000008">
    <property type="protein sequence ID" value="MBD2180459.1"/>
    <property type="molecule type" value="Genomic_DNA"/>
</dbReference>
<name>A0A926ZF95_9CYAN</name>
<organism evidence="4 5">
    <name type="scientific">Aerosakkonema funiforme FACHB-1375</name>
    <dbReference type="NCBI Taxonomy" id="2949571"/>
    <lineage>
        <taxon>Bacteria</taxon>
        <taxon>Bacillati</taxon>
        <taxon>Cyanobacteriota</taxon>
        <taxon>Cyanophyceae</taxon>
        <taxon>Oscillatoriophycideae</taxon>
        <taxon>Aerosakkonematales</taxon>
        <taxon>Aerosakkonemataceae</taxon>
        <taxon>Aerosakkonema</taxon>
    </lineage>
</organism>
<accession>A0A926ZF95</accession>
<dbReference type="Proteomes" id="UP000641646">
    <property type="component" value="Unassembled WGS sequence"/>
</dbReference>
<feature type="domain" description="HIRAN" evidence="3">
    <location>
        <begin position="125"/>
        <end position="233"/>
    </location>
</feature>
<reference evidence="4" key="2">
    <citation type="submission" date="2020-08" db="EMBL/GenBank/DDBJ databases">
        <authorList>
            <person name="Chen M."/>
            <person name="Teng W."/>
            <person name="Zhao L."/>
            <person name="Hu C."/>
            <person name="Zhou Y."/>
            <person name="Han B."/>
            <person name="Song L."/>
            <person name="Shu W."/>
        </authorList>
    </citation>
    <scope>NUCLEOTIDE SEQUENCE</scope>
    <source>
        <strain evidence="4">FACHB-1375</strain>
    </source>
</reference>
<evidence type="ECO:0000256" key="2">
    <source>
        <dbReference type="ARBA" id="ARBA00022801"/>
    </source>
</evidence>
<dbReference type="AlphaFoldDB" id="A0A926ZF95"/>
<keyword evidence="1" id="KW-0479">Metal-binding</keyword>
<protein>
    <submittedName>
        <fullName evidence="4">HIRAN domain-containing protein</fullName>
    </submittedName>
</protein>
<evidence type="ECO:0000256" key="1">
    <source>
        <dbReference type="ARBA" id="ARBA00022723"/>
    </source>
</evidence>
<dbReference type="GO" id="GO:0008270">
    <property type="term" value="F:zinc ion binding"/>
    <property type="evidence" value="ECO:0007669"/>
    <property type="project" value="InterPro"/>
</dbReference>
<dbReference type="GO" id="GO:0016818">
    <property type="term" value="F:hydrolase activity, acting on acid anhydrides, in phosphorus-containing anhydrides"/>
    <property type="evidence" value="ECO:0007669"/>
    <property type="project" value="InterPro"/>
</dbReference>
<dbReference type="InterPro" id="IPR014905">
    <property type="entry name" value="HIRAN"/>
</dbReference>
<proteinExistence type="predicted"/>
<gene>
    <name evidence="4" type="ORF">H6G03_04945</name>
</gene>
<keyword evidence="5" id="KW-1185">Reference proteome</keyword>
<reference evidence="4" key="1">
    <citation type="journal article" date="2015" name="ISME J.">
        <title>Draft Genome Sequence of Streptomyces incarnatus NRRL8089, which Produces the Nucleoside Antibiotic Sinefungin.</title>
        <authorList>
            <person name="Oshima K."/>
            <person name="Hattori M."/>
            <person name="Shimizu H."/>
            <person name="Fukuda K."/>
            <person name="Nemoto M."/>
            <person name="Inagaki K."/>
            <person name="Tamura T."/>
        </authorList>
    </citation>
    <scope>NUCLEOTIDE SEQUENCE</scope>
    <source>
        <strain evidence="4">FACHB-1375</strain>
    </source>
</reference>
<evidence type="ECO:0000259" key="3">
    <source>
        <dbReference type="SMART" id="SM00910"/>
    </source>
</evidence>
<keyword evidence="2" id="KW-0378">Hydrolase</keyword>
<dbReference type="SMART" id="SM00910">
    <property type="entry name" value="HIRAN"/>
    <property type="match status" value="1"/>
</dbReference>
<dbReference type="Gene3D" id="3.30.70.2330">
    <property type="match status" value="1"/>
</dbReference>
<evidence type="ECO:0000313" key="5">
    <source>
        <dbReference type="Proteomes" id="UP000641646"/>
    </source>
</evidence>
<evidence type="ECO:0000313" key="4">
    <source>
        <dbReference type="EMBL" id="MBD2180459.1"/>
    </source>
</evidence>
<sequence>MKTLFLAWQDANTGDWFPIGKLTYDGKMYEFAYTKGILAAIEKCGFEPLYSLPDLNKLYRSVELFPLFSNRVLSRSRPNYKNFVELLNLPQYEDDPITLLARSGGQKATDKFEVFPCPERDENGLYHVHFFVRGLRHLPPASLDRINKLQKNELLRLVHDFQNPYDRKALMLRTNETFLGDLYPVGYCPRYLVDDAFNFIGQNPELVHIQVERVNPAPTPLQFRLLCNMTAPWPDNFHPFSSSMYQPLRADIATGTRAN</sequence>
<dbReference type="GO" id="GO:0003676">
    <property type="term" value="F:nucleic acid binding"/>
    <property type="evidence" value="ECO:0007669"/>
    <property type="project" value="InterPro"/>
</dbReference>